<dbReference type="InterPro" id="IPR058329">
    <property type="entry name" value="Arp1_N"/>
</dbReference>
<dbReference type="Proteomes" id="UP001149165">
    <property type="component" value="Unassembled WGS sequence"/>
</dbReference>
<reference evidence="3" key="1">
    <citation type="submission" date="2022-11" db="EMBL/GenBank/DDBJ databases">
        <authorList>
            <person name="Petersen C."/>
        </authorList>
    </citation>
    <scope>NUCLEOTIDE SEQUENCE</scope>
    <source>
        <strain evidence="3">IBT 30069</strain>
    </source>
</reference>
<dbReference type="AlphaFoldDB" id="A0A9W9GBY2"/>
<protein>
    <recommendedName>
        <fullName evidence="5">Amidase</fullName>
    </recommendedName>
</protein>
<dbReference type="InterPro" id="IPR036928">
    <property type="entry name" value="AS_sf"/>
</dbReference>
<evidence type="ECO:0000259" key="2">
    <source>
        <dbReference type="Pfam" id="PF26053"/>
    </source>
</evidence>
<dbReference type="Pfam" id="PF01425">
    <property type="entry name" value="Amidase"/>
    <property type="match status" value="1"/>
</dbReference>
<reference evidence="3" key="2">
    <citation type="journal article" date="2023" name="IMA Fungus">
        <title>Comparative genomic study of the Penicillium genus elucidates a diverse pangenome and 15 lateral gene transfer events.</title>
        <authorList>
            <person name="Petersen C."/>
            <person name="Sorensen T."/>
            <person name="Nielsen M.R."/>
            <person name="Sondergaard T.E."/>
            <person name="Sorensen J.L."/>
            <person name="Fitzpatrick D.A."/>
            <person name="Frisvad J.C."/>
            <person name="Nielsen K.L."/>
        </authorList>
    </citation>
    <scope>NUCLEOTIDE SEQUENCE</scope>
    <source>
        <strain evidence="3">IBT 30069</strain>
    </source>
</reference>
<gene>
    <name evidence="3" type="ORF">N7456_000401</name>
</gene>
<comment type="caution">
    <text evidence="3">The sequence shown here is derived from an EMBL/GenBank/DDBJ whole genome shotgun (WGS) entry which is preliminary data.</text>
</comment>
<dbReference type="Pfam" id="PF26053">
    <property type="entry name" value="DUF8016"/>
    <property type="match status" value="1"/>
</dbReference>
<organism evidence="3 4">
    <name type="scientific">Penicillium angulare</name>
    <dbReference type="NCBI Taxonomy" id="116970"/>
    <lineage>
        <taxon>Eukaryota</taxon>
        <taxon>Fungi</taxon>
        <taxon>Dikarya</taxon>
        <taxon>Ascomycota</taxon>
        <taxon>Pezizomycotina</taxon>
        <taxon>Eurotiomycetes</taxon>
        <taxon>Eurotiomycetidae</taxon>
        <taxon>Eurotiales</taxon>
        <taxon>Aspergillaceae</taxon>
        <taxon>Penicillium</taxon>
    </lineage>
</organism>
<dbReference type="OrthoDB" id="5423360at2759"/>
<proteinExistence type="predicted"/>
<evidence type="ECO:0000259" key="1">
    <source>
        <dbReference type="Pfam" id="PF01425"/>
    </source>
</evidence>
<evidence type="ECO:0008006" key="5">
    <source>
        <dbReference type="Google" id="ProtNLM"/>
    </source>
</evidence>
<dbReference type="PANTHER" id="PTHR46310">
    <property type="entry name" value="AMIDASE 1"/>
    <property type="match status" value="1"/>
</dbReference>
<dbReference type="InterPro" id="IPR023631">
    <property type="entry name" value="Amidase_dom"/>
</dbReference>
<sequence length="619" mass="68029">MVFVQEHRVATIGNLTYYVRNAVASAVTSLPENDHLQPAVVITLNDSELSLNALDSAFTSFESHDDVFQRGFIDGGFIIVQHTKGSTQSEVITDDVSAYLQSHSSTVIFWKSDSDAPFGPYFTKGGNLHQAWRLYEDVTCSFVSTVFPADDGDEFHFRPLPVSAYTGLYPVVAVPSRLYFSKDKNKPLNGKRITIKDNFHLAGAVTTMGSRSYTSYYGFQKETSTYVKELILQGAVILGKTKMGAFTGSETPPEKIVDYLAPFSPRGDGYQGPSGSSSGAGSSIAAYDWVDISIGTDTTGSIRMPAASYGVWGIRATSNMFSLKGVMPSVAAFDALGLVSRTSHEILDLYSSAGLNKTAFQRPTRILYPTDFYPMKNAQQQTMNEAFLHALESYLGVKHQKISLIEEWAKTGPAQGRETPLDEYMRNSGYWPNFYDGYHVYDDLIAGHQREFEKKVYTSPFMTTRWQRGIDTTKEERDRGIAECETVAAWIYSEILTAGSIMLLPLGRPGANYRDLIPEPSRGGPPETAFSPCYLPTTIGAPHIVVPIGQNPFESRVSGNIEYAPIVGSLVGPKGTDVMLLSIAQGALDYNGWPSKVLTGRNIFHLGDNVRNSVIESSE</sequence>
<evidence type="ECO:0000313" key="3">
    <source>
        <dbReference type="EMBL" id="KAJ5116053.1"/>
    </source>
</evidence>
<name>A0A9W9GBY2_9EURO</name>
<dbReference type="EMBL" id="JAPQKH010000001">
    <property type="protein sequence ID" value="KAJ5116053.1"/>
    <property type="molecule type" value="Genomic_DNA"/>
</dbReference>
<accession>A0A9W9GBY2</accession>
<dbReference type="SUPFAM" id="SSF75304">
    <property type="entry name" value="Amidase signature (AS) enzymes"/>
    <property type="match status" value="1"/>
</dbReference>
<dbReference type="PANTHER" id="PTHR46310:SF7">
    <property type="entry name" value="AMIDASE 1"/>
    <property type="match status" value="1"/>
</dbReference>
<feature type="domain" description="Scytalone dehydratase-like protein Arp1 N-terminal" evidence="2">
    <location>
        <begin position="24"/>
        <end position="114"/>
    </location>
</feature>
<dbReference type="Gene3D" id="3.90.1300.10">
    <property type="entry name" value="Amidase signature (AS) domain"/>
    <property type="match status" value="1"/>
</dbReference>
<evidence type="ECO:0000313" key="4">
    <source>
        <dbReference type="Proteomes" id="UP001149165"/>
    </source>
</evidence>
<keyword evidence="4" id="KW-1185">Reference proteome</keyword>
<feature type="domain" description="Amidase" evidence="1">
    <location>
        <begin position="182"/>
        <end position="351"/>
    </location>
</feature>